<dbReference type="OrthoDB" id="10471254at2759"/>
<name>A0A3P7DW89_SCHSO</name>
<proteinExistence type="predicted"/>
<evidence type="ECO:0000313" key="1">
    <source>
        <dbReference type="EMBL" id="VDL91291.1"/>
    </source>
</evidence>
<protein>
    <submittedName>
        <fullName evidence="1">Uncharacterized protein</fullName>
    </submittedName>
</protein>
<dbReference type="Proteomes" id="UP000275846">
    <property type="component" value="Unassembled WGS sequence"/>
</dbReference>
<accession>A0A3P7DW89</accession>
<sequence length="114" mass="12639">MLHGPDGFVERGREIEVGVGLHFSQSITSDAGDDGVVVEDAFEMLDRVLQNLRLLRGSVSAESMSASFGFGTIDTLDRSAEVLPFVMVRVPLNFLGLVSHPGILHFRSRYFMRR</sequence>
<dbReference type="EMBL" id="UYSU01033044">
    <property type="protein sequence ID" value="VDL91291.1"/>
    <property type="molecule type" value="Genomic_DNA"/>
</dbReference>
<evidence type="ECO:0000313" key="2">
    <source>
        <dbReference type="Proteomes" id="UP000275846"/>
    </source>
</evidence>
<organism evidence="1 2">
    <name type="scientific">Schistocephalus solidus</name>
    <name type="common">Tapeworm</name>
    <dbReference type="NCBI Taxonomy" id="70667"/>
    <lineage>
        <taxon>Eukaryota</taxon>
        <taxon>Metazoa</taxon>
        <taxon>Spiralia</taxon>
        <taxon>Lophotrochozoa</taxon>
        <taxon>Platyhelminthes</taxon>
        <taxon>Cestoda</taxon>
        <taxon>Eucestoda</taxon>
        <taxon>Diphyllobothriidea</taxon>
        <taxon>Diphyllobothriidae</taxon>
        <taxon>Schistocephalus</taxon>
    </lineage>
</organism>
<reference evidence="1 2" key="1">
    <citation type="submission" date="2018-11" db="EMBL/GenBank/DDBJ databases">
        <authorList>
            <consortium name="Pathogen Informatics"/>
        </authorList>
    </citation>
    <scope>NUCLEOTIDE SEQUENCE [LARGE SCALE GENOMIC DNA]</scope>
    <source>
        <strain evidence="1 2">NST_G2</strain>
    </source>
</reference>
<dbReference type="AlphaFoldDB" id="A0A3P7DW89"/>
<gene>
    <name evidence="1" type="ORF">SSLN_LOCUS4906</name>
</gene>
<keyword evidence="2" id="KW-1185">Reference proteome</keyword>